<reference evidence="1" key="1">
    <citation type="submission" date="2023-06" db="EMBL/GenBank/DDBJ databases">
        <title>Genome-scale phylogeny and comparative genomics of the fungal order Sordariales.</title>
        <authorList>
            <consortium name="Lawrence Berkeley National Laboratory"/>
            <person name="Hensen N."/>
            <person name="Bonometti L."/>
            <person name="Westerberg I."/>
            <person name="Brannstrom I.O."/>
            <person name="Guillou S."/>
            <person name="Cros-Aarteil S."/>
            <person name="Calhoun S."/>
            <person name="Haridas S."/>
            <person name="Kuo A."/>
            <person name="Mondo S."/>
            <person name="Pangilinan J."/>
            <person name="Riley R."/>
            <person name="Labutti K."/>
            <person name="Andreopoulos B."/>
            <person name="Lipzen A."/>
            <person name="Chen C."/>
            <person name="Yanf M."/>
            <person name="Daum C."/>
            <person name="Ng V."/>
            <person name="Clum A."/>
            <person name="Steindorff A."/>
            <person name="Ohm R."/>
            <person name="Martin F."/>
            <person name="Silar P."/>
            <person name="Natvig D."/>
            <person name="Lalanne C."/>
            <person name="Gautier V."/>
            <person name="Ament-Velasquez S.L."/>
            <person name="Kruys A."/>
            <person name="Hutchinson M.I."/>
            <person name="Powell A.J."/>
            <person name="Barry K."/>
            <person name="Miller A.N."/>
            <person name="Grigoriev I.V."/>
            <person name="Debuchy R."/>
            <person name="Gladieux P."/>
            <person name="Thoren M.H."/>
            <person name="Johannesson H."/>
        </authorList>
    </citation>
    <scope>NUCLEOTIDE SEQUENCE</scope>
    <source>
        <strain evidence="1">SMH4607-1</strain>
    </source>
</reference>
<evidence type="ECO:0000313" key="2">
    <source>
        <dbReference type="Proteomes" id="UP001172102"/>
    </source>
</evidence>
<gene>
    <name evidence="1" type="ORF">B0H67DRAFT_566980</name>
</gene>
<keyword evidence="2" id="KW-1185">Reference proteome</keyword>
<organism evidence="1 2">
    <name type="scientific">Lasiosphaeris hirsuta</name>
    <dbReference type="NCBI Taxonomy" id="260670"/>
    <lineage>
        <taxon>Eukaryota</taxon>
        <taxon>Fungi</taxon>
        <taxon>Dikarya</taxon>
        <taxon>Ascomycota</taxon>
        <taxon>Pezizomycotina</taxon>
        <taxon>Sordariomycetes</taxon>
        <taxon>Sordariomycetidae</taxon>
        <taxon>Sordariales</taxon>
        <taxon>Lasiosphaeriaceae</taxon>
        <taxon>Lasiosphaeris</taxon>
    </lineage>
</organism>
<dbReference type="Proteomes" id="UP001172102">
    <property type="component" value="Unassembled WGS sequence"/>
</dbReference>
<dbReference type="AlphaFoldDB" id="A0AA40BDN4"/>
<name>A0AA40BDN4_9PEZI</name>
<proteinExistence type="predicted"/>
<protein>
    <submittedName>
        <fullName evidence="1">Uncharacterized protein</fullName>
    </submittedName>
</protein>
<evidence type="ECO:0000313" key="1">
    <source>
        <dbReference type="EMBL" id="KAK0732249.1"/>
    </source>
</evidence>
<accession>A0AA40BDN4</accession>
<comment type="caution">
    <text evidence="1">The sequence shown here is derived from an EMBL/GenBank/DDBJ whole genome shotgun (WGS) entry which is preliminary data.</text>
</comment>
<sequence length="597" mass="67757">MNYGDIAGGYCQYSGIARGRDARRNRVEQRHAEDESMALALCCIHCGDIDINHDQPCSYCPGPCCFFCQLDDHDENETTYYYGDRPHQLFSVCSLLYKECTRLFYSRVALEVIYTAPAGFSSLQRMGPLVIASLRDLTIRLNLCFCLEGPACTRQDHRIQSCYSVCRIGGHDEPLGKRPGSRNDRYARQHLRDVCMHLGRFAPAHQLNLTFVCEVVDHGLAAKLADALQQLPPLRSCTISFSRVPDPYLRTLAQDTRLRLTDPTHRFSRHFRLRDLPREIQLHVLRHSGLIAPFHVSFDPRVNQPAAKRYECVYGYEIGEFETIPVMCCCTHGTSASSAGACSHWRFPNALFLVDRQMETDARAIMYSENCWVVRKLNALVAALDSGLPQSHPGPPPAVSRMGANLAQFFSRLRQVQILLPHRIPSSAELRDAWLVGARRLFEKCVPERLNLTLLLPHPTHRAGNLEHFLSSQPWRDQKLVVGCMLAGLRERGNLQNLSVGFERDHIDMSDDGYPYNVECGVGETLDRLEAQFEDAYIRETRPLADTRGPGALRIPPKIHACFQSNRGYECLVCGLLRGNSREWVHDYQHCLLSYHD</sequence>
<dbReference type="EMBL" id="JAUKUA010000001">
    <property type="protein sequence ID" value="KAK0732249.1"/>
    <property type="molecule type" value="Genomic_DNA"/>
</dbReference>